<evidence type="ECO:0000256" key="8">
    <source>
        <dbReference type="PROSITE-ProRule" id="PRU00169"/>
    </source>
</evidence>
<dbReference type="SUPFAM" id="SSF46689">
    <property type="entry name" value="Homeodomain-like"/>
    <property type="match status" value="2"/>
</dbReference>
<dbReference type="PROSITE" id="PS50110">
    <property type="entry name" value="RESPONSE_REGULATORY"/>
    <property type="match status" value="1"/>
</dbReference>
<dbReference type="GO" id="GO:0000160">
    <property type="term" value="P:phosphorelay signal transduction system"/>
    <property type="evidence" value="ECO:0007669"/>
    <property type="project" value="UniProtKB-KW"/>
</dbReference>
<feature type="coiled-coil region" evidence="9">
    <location>
        <begin position="399"/>
        <end position="426"/>
    </location>
</feature>
<feature type="domain" description="Response regulatory" evidence="11">
    <location>
        <begin position="3"/>
        <end position="123"/>
    </location>
</feature>
<proteinExistence type="predicted"/>
<evidence type="ECO:0000256" key="5">
    <source>
        <dbReference type="ARBA" id="ARBA00023015"/>
    </source>
</evidence>
<evidence type="ECO:0000256" key="4">
    <source>
        <dbReference type="ARBA" id="ARBA00023012"/>
    </source>
</evidence>
<keyword evidence="6" id="KW-0238">DNA-binding</keyword>
<feature type="modified residue" description="4-aspartylphosphate" evidence="8">
    <location>
        <position position="55"/>
    </location>
</feature>
<dbReference type="Pfam" id="PF00072">
    <property type="entry name" value="Response_reg"/>
    <property type="match status" value="1"/>
</dbReference>
<accession>A0A4Y6UVT7</accession>
<dbReference type="Gene3D" id="3.40.50.2300">
    <property type="match status" value="1"/>
</dbReference>
<evidence type="ECO:0000259" key="10">
    <source>
        <dbReference type="PROSITE" id="PS01124"/>
    </source>
</evidence>
<keyword evidence="4" id="KW-0902">Two-component regulatory system</keyword>
<dbReference type="InterPro" id="IPR041522">
    <property type="entry name" value="CdaR_GGDEF"/>
</dbReference>
<dbReference type="GO" id="GO:0043565">
    <property type="term" value="F:sequence-specific DNA binding"/>
    <property type="evidence" value="ECO:0007669"/>
    <property type="project" value="InterPro"/>
</dbReference>
<evidence type="ECO:0000256" key="3">
    <source>
        <dbReference type="ARBA" id="ARBA00022553"/>
    </source>
</evidence>
<dbReference type="SMART" id="SM00448">
    <property type="entry name" value="REC"/>
    <property type="match status" value="1"/>
</dbReference>
<feature type="domain" description="HTH araC/xylS-type" evidence="10">
    <location>
        <begin position="417"/>
        <end position="515"/>
    </location>
</feature>
<dbReference type="OrthoDB" id="342399at2"/>
<dbReference type="SMART" id="SM00342">
    <property type="entry name" value="HTH_ARAC"/>
    <property type="match status" value="1"/>
</dbReference>
<evidence type="ECO:0000256" key="6">
    <source>
        <dbReference type="ARBA" id="ARBA00023125"/>
    </source>
</evidence>
<dbReference type="EMBL" id="CP041217">
    <property type="protein sequence ID" value="QDH20115.1"/>
    <property type="molecule type" value="Genomic_DNA"/>
</dbReference>
<dbReference type="RefSeq" id="WP_141446501.1">
    <property type="nucleotide sequence ID" value="NZ_CP041217.1"/>
</dbReference>
<dbReference type="PANTHER" id="PTHR42713:SF3">
    <property type="entry name" value="TRANSCRIPTIONAL REGULATORY PROTEIN HPTR"/>
    <property type="match status" value="1"/>
</dbReference>
<dbReference type="InterPro" id="IPR018060">
    <property type="entry name" value="HTH_AraC"/>
</dbReference>
<organism evidence="12 13">
    <name type="scientific">Saccharibacillus brassicae</name>
    <dbReference type="NCBI Taxonomy" id="2583377"/>
    <lineage>
        <taxon>Bacteria</taxon>
        <taxon>Bacillati</taxon>
        <taxon>Bacillota</taxon>
        <taxon>Bacilli</taxon>
        <taxon>Bacillales</taxon>
        <taxon>Paenibacillaceae</taxon>
        <taxon>Saccharibacillus</taxon>
    </lineage>
</organism>
<keyword evidence="9" id="KW-0175">Coiled coil</keyword>
<dbReference type="InterPro" id="IPR051552">
    <property type="entry name" value="HptR"/>
</dbReference>
<evidence type="ECO:0000256" key="7">
    <source>
        <dbReference type="ARBA" id="ARBA00023163"/>
    </source>
</evidence>
<protein>
    <submittedName>
        <fullName evidence="12">Response regulator</fullName>
    </submittedName>
</protein>
<evidence type="ECO:0000313" key="13">
    <source>
        <dbReference type="Proteomes" id="UP000316968"/>
    </source>
</evidence>
<sequence>MRQLLIVDDEKNIRHGLKVMIEREMGDACQIRLAANGREALELHARQAAEIVITDIRMPVMDGMELLTQLRLMQHASEGPVVLVLSGYDEFEYAKTAIRYQVRDYLLKPIRREDLFGALGRALEELDGRVSEHERVNAVQEYKQRLRLAALGRLIEAEGGELERLLGELEADEAGLPMPFSLAVLAYRHEQGGSMERSELEAVIERLDGPPGRAYAAALWDREGRLVLIDRSAGRFAQLAELAERRELGGLLIGLGLPGARPKDLPDSYRTACRALQYTFLHPGVHLVDARAVGSGRQMFEPPEEEIRLLGNLLGTDRKKEINERLYRIFRIDGLARIDLSYIEQTARLINEKVLDEVFRRYGEASMEVLKLYRKVGNWNNFRYFHDYFRSLENLLCSLNDYIKQVRLAHTENENLKEAVAFIEAQYARPLNMAMVSNHVSLNYSYFSEAFKAYTGESFVVYLKKVRIERAKQLLADPAFKTAEIGEAVGFENVKQFARVFKELEGISPHEYRSKAHAQHLG</sequence>
<gene>
    <name evidence="12" type="ORF">FFV09_04125</name>
</gene>
<evidence type="ECO:0000313" key="12">
    <source>
        <dbReference type="EMBL" id="QDH20115.1"/>
    </source>
</evidence>
<dbReference type="Gene3D" id="1.10.10.60">
    <property type="entry name" value="Homeodomain-like"/>
    <property type="match status" value="2"/>
</dbReference>
<dbReference type="SUPFAM" id="SSF52172">
    <property type="entry name" value="CheY-like"/>
    <property type="match status" value="1"/>
</dbReference>
<keyword evidence="13" id="KW-1185">Reference proteome</keyword>
<dbReference type="KEGG" id="saca:FFV09_04125"/>
<dbReference type="Pfam" id="PF12833">
    <property type="entry name" value="HTH_18"/>
    <property type="match status" value="1"/>
</dbReference>
<keyword evidence="5" id="KW-0805">Transcription regulation</keyword>
<evidence type="ECO:0000256" key="1">
    <source>
        <dbReference type="ARBA" id="ARBA00004496"/>
    </source>
</evidence>
<reference evidence="12 13" key="1">
    <citation type="submission" date="2019-06" db="EMBL/GenBank/DDBJ databases">
        <title>Saccharibacillus brassicae sp. nov., an endophytic bacterium isolated from Chinese cabbage seeds (Brassica pekinensis).</title>
        <authorList>
            <person name="Jiang L."/>
            <person name="Lee J."/>
            <person name="Kim S.W."/>
        </authorList>
    </citation>
    <scope>NUCLEOTIDE SEQUENCE [LARGE SCALE GENOMIC DNA]</scope>
    <source>
        <strain evidence="13">KCTC 43072 / ATSA2</strain>
    </source>
</reference>
<dbReference type="GO" id="GO:0003700">
    <property type="term" value="F:DNA-binding transcription factor activity"/>
    <property type="evidence" value="ECO:0007669"/>
    <property type="project" value="InterPro"/>
</dbReference>
<dbReference type="InterPro" id="IPR011006">
    <property type="entry name" value="CheY-like_superfamily"/>
</dbReference>
<dbReference type="Proteomes" id="UP000316968">
    <property type="component" value="Chromosome"/>
</dbReference>
<dbReference type="PROSITE" id="PS01124">
    <property type="entry name" value="HTH_ARAC_FAMILY_2"/>
    <property type="match status" value="1"/>
</dbReference>
<dbReference type="AlphaFoldDB" id="A0A4Y6UVT7"/>
<dbReference type="CDD" id="cd17536">
    <property type="entry name" value="REC_YesN-like"/>
    <property type="match status" value="1"/>
</dbReference>
<comment type="subcellular location">
    <subcellularLocation>
        <location evidence="1">Cytoplasm</location>
    </subcellularLocation>
</comment>
<name>A0A4Y6UVT7_SACBS</name>
<dbReference type="Pfam" id="PF17853">
    <property type="entry name" value="GGDEF_2"/>
    <property type="match status" value="1"/>
</dbReference>
<keyword evidence="2" id="KW-0963">Cytoplasm</keyword>
<keyword evidence="3 8" id="KW-0597">Phosphoprotein</keyword>
<dbReference type="InterPro" id="IPR001789">
    <property type="entry name" value="Sig_transdc_resp-reg_receiver"/>
</dbReference>
<dbReference type="GO" id="GO:0005737">
    <property type="term" value="C:cytoplasm"/>
    <property type="evidence" value="ECO:0007669"/>
    <property type="project" value="UniProtKB-SubCell"/>
</dbReference>
<dbReference type="PANTHER" id="PTHR42713">
    <property type="entry name" value="HISTIDINE KINASE-RELATED"/>
    <property type="match status" value="1"/>
</dbReference>
<dbReference type="InterPro" id="IPR009057">
    <property type="entry name" value="Homeodomain-like_sf"/>
</dbReference>
<evidence type="ECO:0000259" key="11">
    <source>
        <dbReference type="PROSITE" id="PS50110"/>
    </source>
</evidence>
<keyword evidence="7" id="KW-0804">Transcription</keyword>
<evidence type="ECO:0000256" key="9">
    <source>
        <dbReference type="SAM" id="Coils"/>
    </source>
</evidence>
<evidence type="ECO:0000256" key="2">
    <source>
        <dbReference type="ARBA" id="ARBA00022490"/>
    </source>
</evidence>